<dbReference type="InterPro" id="IPR005324">
    <property type="entry name" value="Ribosomal_uS5_C"/>
</dbReference>
<evidence type="ECO:0000256" key="5">
    <source>
        <dbReference type="ARBA" id="ARBA00023274"/>
    </source>
</evidence>
<dbReference type="GO" id="GO:0042254">
    <property type="term" value="P:ribosome biogenesis"/>
    <property type="evidence" value="ECO:0007669"/>
    <property type="project" value="UniProtKB-ARBA"/>
</dbReference>
<dbReference type="GO" id="GO:0019843">
    <property type="term" value="F:rRNA binding"/>
    <property type="evidence" value="ECO:0007669"/>
    <property type="project" value="UniProtKB-UniRule"/>
</dbReference>
<evidence type="ECO:0000256" key="4">
    <source>
        <dbReference type="ARBA" id="ARBA00022980"/>
    </source>
</evidence>
<feature type="domain" description="S5 DRBM" evidence="11">
    <location>
        <begin position="65"/>
        <end position="128"/>
    </location>
</feature>
<comment type="domain">
    <text evidence="8">The N-terminal domain interacts with the head of the 30S subunit; the C-terminal domain interacts with the body and contacts protein S4. The interaction surface between S4 and S5 is involved in control of translational fidelity.</text>
</comment>
<proteinExistence type="inferred from homology"/>
<protein>
    <recommendedName>
        <fullName evidence="6 8">Small ribosomal subunit protein uS5</fullName>
    </recommendedName>
</protein>
<keyword evidence="4 8" id="KW-0689">Ribosomal protein</keyword>
<feature type="compositionally biased region" description="Basic and acidic residues" evidence="10">
    <location>
        <begin position="41"/>
        <end position="62"/>
    </location>
</feature>
<dbReference type="Pfam" id="PF00333">
    <property type="entry name" value="Ribosomal_S5"/>
    <property type="match status" value="1"/>
</dbReference>
<evidence type="ECO:0000256" key="3">
    <source>
        <dbReference type="ARBA" id="ARBA00022884"/>
    </source>
</evidence>
<keyword evidence="5 8" id="KW-0687">Ribonucleoprotein</keyword>
<dbReference type="eggNOG" id="COG0098">
    <property type="taxonomic scope" value="Bacteria"/>
</dbReference>
<evidence type="ECO:0000256" key="7">
    <source>
        <dbReference type="ARBA" id="ARBA00062000"/>
    </source>
</evidence>
<accession>R4U0L2</accession>
<feature type="region of interest" description="Disordered" evidence="10">
    <location>
        <begin position="1"/>
        <end position="62"/>
    </location>
</feature>
<reference evidence="12 13" key="1">
    <citation type="journal article" date="2013" name="Genome Biol. Evol.">
        <title>Complete genomes of two dipteran-associated spiroplasmas provided insights into the origin, dynamics, and impacts of viral invasion in spiroplasma.</title>
        <authorList>
            <person name="Ku C."/>
            <person name="Lo W.S."/>
            <person name="Chen L.L."/>
            <person name="Kuo C.H."/>
        </authorList>
    </citation>
    <scope>NUCLEOTIDE SEQUENCE [LARGE SCALE GENOMIC DNA]</scope>
    <source>
        <strain evidence="12 13">DF-1</strain>
    </source>
</reference>
<sequence length="220" mass="24040">MAEKKENVVEQTTPVENSPVKAEGNSVGTRENKSGQTGFTPRRDSNQRWDKNNDRRRNNLEENPFEEKVVTINRVTKVTKGGRHFRFAAVVVIGDKKGRVGFGTGKANEVPDAIKKAIKEAKKQLVRVPIVGTTVPHEVIGHFGSSKVLIKPAKKGTGVIAGGPARAIIELAGLADVYTKSLGSNTPINMIRATLEGLRELRTIDQISKLRNKTPEELKG</sequence>
<evidence type="ECO:0000259" key="11">
    <source>
        <dbReference type="PROSITE" id="PS50881"/>
    </source>
</evidence>
<keyword evidence="13" id="KW-1185">Reference proteome</keyword>
<dbReference type="RefSeq" id="WP_016338623.1">
    <property type="nucleotide sequence ID" value="NC_021280.1"/>
</dbReference>
<dbReference type="Gene3D" id="3.30.160.20">
    <property type="match status" value="1"/>
</dbReference>
<comment type="function">
    <text evidence="8">With S4 and S12 plays an important role in translational accuracy.</text>
</comment>
<dbReference type="GO" id="GO:0005737">
    <property type="term" value="C:cytoplasm"/>
    <property type="evidence" value="ECO:0007669"/>
    <property type="project" value="UniProtKB-ARBA"/>
</dbReference>
<organism evidence="12 13">
    <name type="scientific">Spiroplasma chrysopicola DF-1</name>
    <dbReference type="NCBI Taxonomy" id="1276227"/>
    <lineage>
        <taxon>Bacteria</taxon>
        <taxon>Bacillati</taxon>
        <taxon>Mycoplasmatota</taxon>
        <taxon>Mollicutes</taxon>
        <taxon>Entomoplasmatales</taxon>
        <taxon>Spiroplasmataceae</taxon>
        <taxon>Spiroplasma</taxon>
    </lineage>
</organism>
<name>R4U0L2_9MOLU</name>
<dbReference type="HOGENOM" id="CLU_065898_2_1_14"/>
<dbReference type="GO" id="GO:0015935">
    <property type="term" value="C:small ribosomal subunit"/>
    <property type="evidence" value="ECO:0007669"/>
    <property type="project" value="InterPro"/>
</dbReference>
<dbReference type="Gene3D" id="3.30.230.10">
    <property type="match status" value="1"/>
</dbReference>
<dbReference type="SUPFAM" id="SSF54768">
    <property type="entry name" value="dsRNA-binding domain-like"/>
    <property type="match status" value="1"/>
</dbReference>
<evidence type="ECO:0000256" key="10">
    <source>
        <dbReference type="SAM" id="MobiDB-lite"/>
    </source>
</evidence>
<dbReference type="Pfam" id="PF03719">
    <property type="entry name" value="Ribosomal_S5_C"/>
    <property type="match status" value="1"/>
</dbReference>
<dbReference type="GO" id="GO:0003735">
    <property type="term" value="F:structural constituent of ribosome"/>
    <property type="evidence" value="ECO:0007669"/>
    <property type="project" value="UniProtKB-UniRule"/>
</dbReference>
<dbReference type="FunFam" id="3.30.160.20:FF:000001">
    <property type="entry name" value="30S ribosomal protein S5"/>
    <property type="match status" value="1"/>
</dbReference>
<evidence type="ECO:0000256" key="1">
    <source>
        <dbReference type="ARBA" id="ARBA00008945"/>
    </source>
</evidence>
<dbReference type="PATRIC" id="fig|1276227.3.peg.212"/>
<evidence type="ECO:0000256" key="6">
    <source>
        <dbReference type="ARBA" id="ARBA00035255"/>
    </source>
</evidence>
<comment type="function">
    <text evidence="8">Located at the back of the 30S subunit body where it stabilizes the conformation of the head with respect to the body.</text>
</comment>
<dbReference type="HAMAP" id="MF_01307_B">
    <property type="entry name" value="Ribosomal_uS5_B"/>
    <property type="match status" value="1"/>
</dbReference>
<evidence type="ECO:0000313" key="12">
    <source>
        <dbReference type="EMBL" id="AGM24797.1"/>
    </source>
</evidence>
<evidence type="ECO:0000256" key="9">
    <source>
        <dbReference type="RuleBase" id="RU003823"/>
    </source>
</evidence>
<dbReference type="PROSITE" id="PS50881">
    <property type="entry name" value="S5_DSRBD"/>
    <property type="match status" value="1"/>
</dbReference>
<dbReference type="SUPFAM" id="SSF54211">
    <property type="entry name" value="Ribosomal protein S5 domain 2-like"/>
    <property type="match status" value="1"/>
</dbReference>
<dbReference type="InterPro" id="IPR020568">
    <property type="entry name" value="Ribosomal_Su5_D2-typ_SF"/>
</dbReference>
<evidence type="ECO:0000256" key="8">
    <source>
        <dbReference type="HAMAP-Rule" id="MF_01307"/>
    </source>
</evidence>
<feature type="compositionally biased region" description="Polar residues" evidence="10">
    <location>
        <begin position="26"/>
        <end position="39"/>
    </location>
</feature>
<dbReference type="InterPro" id="IPR000851">
    <property type="entry name" value="Ribosomal_uS5"/>
</dbReference>
<evidence type="ECO:0000256" key="2">
    <source>
        <dbReference type="ARBA" id="ARBA00022730"/>
    </source>
</evidence>
<keyword evidence="3 8" id="KW-0694">RNA-binding</keyword>
<gene>
    <name evidence="8 12" type="primary">rpsE</name>
    <name evidence="12" type="ORF">SCHRY_v1c02120</name>
</gene>
<dbReference type="STRING" id="1276227.SCHRY_v1c02120"/>
<comment type="similarity">
    <text evidence="1 8 9">Belongs to the universal ribosomal protein uS5 family.</text>
</comment>
<dbReference type="PANTHER" id="PTHR48277">
    <property type="entry name" value="MITOCHONDRIAL RIBOSOMAL PROTEIN S5"/>
    <property type="match status" value="1"/>
</dbReference>
<dbReference type="KEGG" id="scr:SCHRY_v1c02120"/>
<dbReference type="NCBIfam" id="TIGR01021">
    <property type="entry name" value="rpsE_bact"/>
    <property type="match status" value="1"/>
</dbReference>
<dbReference type="EMBL" id="CP005077">
    <property type="protein sequence ID" value="AGM24797.1"/>
    <property type="molecule type" value="Genomic_DNA"/>
</dbReference>
<dbReference type="InterPro" id="IPR018192">
    <property type="entry name" value="Ribosomal_uS5_N_CS"/>
</dbReference>
<dbReference type="InterPro" id="IPR005712">
    <property type="entry name" value="Ribosomal_uS5_bac-type"/>
</dbReference>
<dbReference type="InterPro" id="IPR013810">
    <property type="entry name" value="Ribosomal_uS5_N"/>
</dbReference>
<dbReference type="InterPro" id="IPR014721">
    <property type="entry name" value="Ribsml_uS5_D2-typ_fold_subgr"/>
</dbReference>
<dbReference type="AlphaFoldDB" id="R4U0L2"/>
<dbReference type="PANTHER" id="PTHR48277:SF1">
    <property type="entry name" value="MITOCHONDRIAL RIBOSOMAL PROTEIN S5"/>
    <property type="match status" value="1"/>
</dbReference>
<dbReference type="PROSITE" id="PS00585">
    <property type="entry name" value="RIBOSOMAL_S5"/>
    <property type="match status" value="1"/>
</dbReference>
<dbReference type="GO" id="GO:0006412">
    <property type="term" value="P:translation"/>
    <property type="evidence" value="ECO:0007669"/>
    <property type="project" value="UniProtKB-UniRule"/>
</dbReference>
<evidence type="ECO:0000313" key="13">
    <source>
        <dbReference type="Proteomes" id="UP000013964"/>
    </source>
</evidence>
<dbReference type="FunFam" id="3.30.230.10:FF:000002">
    <property type="entry name" value="30S ribosomal protein S5"/>
    <property type="match status" value="1"/>
</dbReference>
<comment type="subunit">
    <text evidence="7 8">Part of the 30S ribosomal subunit. Contacts proteins S4 and S8.</text>
</comment>
<keyword evidence="2 8" id="KW-0699">rRNA-binding</keyword>
<dbReference type="Proteomes" id="UP000013964">
    <property type="component" value="Chromosome"/>
</dbReference>